<evidence type="ECO:0000313" key="2">
    <source>
        <dbReference type="EMBL" id="NEU99768.1"/>
    </source>
</evidence>
<keyword evidence="3" id="KW-1185">Reference proteome</keyword>
<accession>A0A6P1BN26</accession>
<gene>
    <name evidence="2" type="ORF">FNJ47_29110</name>
</gene>
<comment type="caution">
    <text evidence="2">The sequence shown here is derived from an EMBL/GenBank/DDBJ whole genome shotgun (WGS) entry which is preliminary data.</text>
</comment>
<name>A0A6P1BN26_9BRAD</name>
<feature type="chain" id="PRO_5026674170" description="Rap1a immunity protein domain-containing protein" evidence="1">
    <location>
        <begin position="21"/>
        <end position="123"/>
    </location>
</feature>
<dbReference type="Proteomes" id="UP000468531">
    <property type="component" value="Unassembled WGS sequence"/>
</dbReference>
<evidence type="ECO:0008006" key="4">
    <source>
        <dbReference type="Google" id="ProtNLM"/>
    </source>
</evidence>
<feature type="signal peptide" evidence="1">
    <location>
        <begin position="1"/>
        <end position="20"/>
    </location>
</feature>
<proteinExistence type="predicted"/>
<dbReference type="AlphaFoldDB" id="A0A6P1BN26"/>
<reference evidence="2 3" key="1">
    <citation type="journal article" date="2020" name="Arch. Microbiol.">
        <title>Bradyrhizobium uaiense sp. nov., a new highly efficient cowpea symbiont.</title>
        <authorList>
            <person name="Cabral Michel D."/>
            <person name="Azarias Guimaraes A."/>
            <person name="Martins da Costa E."/>
            <person name="Soares de Carvalho T."/>
            <person name="Balsanelli E."/>
            <person name="Willems A."/>
            <person name="Maltempi de Souza E."/>
            <person name="de Souza Moreira F.M."/>
        </authorList>
    </citation>
    <scope>NUCLEOTIDE SEQUENCE [LARGE SCALE GENOMIC DNA]</scope>
    <source>
        <strain evidence="2 3">UFLA 03-164</strain>
    </source>
</reference>
<evidence type="ECO:0000313" key="3">
    <source>
        <dbReference type="Proteomes" id="UP000468531"/>
    </source>
</evidence>
<dbReference type="EMBL" id="VKHP01000145">
    <property type="protein sequence ID" value="NEU99768.1"/>
    <property type="molecule type" value="Genomic_DNA"/>
</dbReference>
<evidence type="ECO:0000256" key="1">
    <source>
        <dbReference type="SAM" id="SignalP"/>
    </source>
</evidence>
<protein>
    <recommendedName>
        <fullName evidence="4">Rap1a immunity protein domain-containing protein</fullName>
    </recommendedName>
</protein>
<keyword evidence="1" id="KW-0732">Signal</keyword>
<sequence>MNKWILSACFLALTAAPAAAGDVRLDSYRNPANESFRIFNHMYLDGVKGGLMAYNAWLRRHGQPSFCMPGNLASSTEQTEEIMLKSADKRSAKGDALVALLLLWGIQDTYPCEKPGTEKTDSQ</sequence>
<organism evidence="2 3">
    <name type="scientific">Bradyrhizobium uaiense</name>
    <dbReference type="NCBI Taxonomy" id="2594946"/>
    <lineage>
        <taxon>Bacteria</taxon>
        <taxon>Pseudomonadati</taxon>
        <taxon>Pseudomonadota</taxon>
        <taxon>Alphaproteobacteria</taxon>
        <taxon>Hyphomicrobiales</taxon>
        <taxon>Nitrobacteraceae</taxon>
        <taxon>Bradyrhizobium</taxon>
    </lineage>
</organism>